<evidence type="ECO:0000313" key="4">
    <source>
        <dbReference type="Proteomes" id="UP001499959"/>
    </source>
</evidence>
<dbReference type="InterPro" id="IPR046519">
    <property type="entry name" value="X-Tfes_XVIPCD"/>
</dbReference>
<evidence type="ECO:0000259" key="2">
    <source>
        <dbReference type="Pfam" id="PF20410"/>
    </source>
</evidence>
<sequence>MLDAYEHPAFSVSLPREQDTYLRHAIESSPELRQNLLTAIGEGLLERFDQSTSPGAGASYSPTTRAMSIPNPDAGHPMELVFTLGHETQHALDAHDATHLKGTFLPAVDAISRSADRPHDYTDALRGLIEASRESEARAEIGGFNAVISAMRKAGMTVEAADLARTMPTWSEDFLTPRPGDPQGYAWRGLARNADGTLPFSDANVDAMKVNYADALPGTFGANGLLDYRHQALLNGLEVIQSAEKLRYAEGLHGQDAPTAPDAMALRSSGGDTVAGIPMTDAPKLAPPEAAVVTHYRVDFDALGANRALLNVPADGMVAVKDPAVFGFPPFQHDHPDFVVERAQALRNLGLPPDRERPQWVGPPAPPPVPVPETLPEHPLYRQASDGLTRLGPVAALSGPDRHADAAAAIALSAAEQGMTRIDHVLSSRDGNGLIMVQGEDPAAPHARRARVEIADLAPAEQSLERLAAQRQTVAFEPERSFERQQDETRAQGAPAIAPRSL</sequence>
<dbReference type="Pfam" id="PF20410">
    <property type="entry name" value="X-Tfes_XVIPCD"/>
    <property type="match status" value="1"/>
</dbReference>
<reference evidence="4" key="1">
    <citation type="journal article" date="2019" name="Int. J. Syst. Evol. Microbiol.">
        <title>The Global Catalogue of Microorganisms (GCM) 10K type strain sequencing project: providing services to taxonomists for standard genome sequencing and annotation.</title>
        <authorList>
            <consortium name="The Broad Institute Genomics Platform"/>
            <consortium name="The Broad Institute Genome Sequencing Center for Infectious Disease"/>
            <person name="Wu L."/>
            <person name="Ma J."/>
        </authorList>
    </citation>
    <scope>NUCLEOTIDE SEQUENCE [LARGE SCALE GENOMIC DNA]</scope>
    <source>
        <strain evidence="4">JCM 18204</strain>
    </source>
</reference>
<gene>
    <name evidence="3" type="ORF">GCM10023307_15600</name>
</gene>
<name>A0ABP9B9N8_9GAMM</name>
<proteinExistence type="predicted"/>
<comment type="caution">
    <text evidence="3">The sequence shown here is derived from an EMBL/GenBank/DDBJ whole genome shotgun (WGS) entry which is preliminary data.</text>
</comment>
<dbReference type="Proteomes" id="UP001499959">
    <property type="component" value="Unassembled WGS sequence"/>
</dbReference>
<keyword evidence="4" id="KW-1185">Reference proteome</keyword>
<evidence type="ECO:0000256" key="1">
    <source>
        <dbReference type="SAM" id="MobiDB-lite"/>
    </source>
</evidence>
<feature type="region of interest" description="Disordered" evidence="1">
    <location>
        <begin position="475"/>
        <end position="502"/>
    </location>
</feature>
<dbReference type="EMBL" id="BAABJE010000005">
    <property type="protein sequence ID" value="GAA4791116.1"/>
    <property type="molecule type" value="Genomic_DNA"/>
</dbReference>
<protein>
    <recommendedName>
        <fullName evidence="2">X-Tfes XVIPCD domain-containing protein</fullName>
    </recommendedName>
</protein>
<accession>A0ABP9B9N8</accession>
<feature type="domain" description="X-Tfes XVIPCD" evidence="2">
    <location>
        <begin position="375"/>
        <end position="468"/>
    </location>
</feature>
<evidence type="ECO:0000313" key="3">
    <source>
        <dbReference type="EMBL" id="GAA4791116.1"/>
    </source>
</evidence>
<feature type="compositionally biased region" description="Basic and acidic residues" evidence="1">
    <location>
        <begin position="477"/>
        <end position="490"/>
    </location>
</feature>
<organism evidence="3 4">
    <name type="scientific">Lysobacter hankyongensis</name>
    <dbReference type="NCBI Taxonomy" id="1176535"/>
    <lineage>
        <taxon>Bacteria</taxon>
        <taxon>Pseudomonadati</taxon>
        <taxon>Pseudomonadota</taxon>
        <taxon>Gammaproteobacteria</taxon>
        <taxon>Lysobacterales</taxon>
        <taxon>Lysobacteraceae</taxon>
        <taxon>Lysobacter</taxon>
    </lineage>
</organism>